<evidence type="ECO:0000313" key="1">
    <source>
        <dbReference type="EMBL" id="MBO8478584.1"/>
    </source>
</evidence>
<name>A0A9D9IV49_9BACT</name>
<sequence>MNLKDGLSGILRAKNEARFVSACIESCIDALDELIIVYNDCSDTTPQIIKEKQRKYPDKIKIYPYEHNILAYDLTKDQLEYIIGLPEGSHQLLSTYYNFALSKVSYRYCLKIDADQIYFTDELKKWRDLCHTIPCWKHSFFIGGIFMNYFSVYRRLSSYFGKPFLRMLPDKLIEKCFTYYKSYAGFQLLKGKAAISLSGLNVFKDEEWYVPFDGLNIHPPYNGEGDTLIFRLTRNTFFSKFYNGVSNCVIEKFNCPYKVMYTGPIWFHLHALRENCWHKVKEYKDNNPEQFVPIEKFPLMTYEEVNKKMDHKSHSVYQRTLFALIHKQGCHIIKKYLNLLDNIE</sequence>
<accession>A0A9D9IV49</accession>
<protein>
    <submittedName>
        <fullName evidence="1">Uncharacterized protein</fullName>
    </submittedName>
</protein>
<dbReference type="Pfam" id="PF06306">
    <property type="entry name" value="CgtA"/>
    <property type="match status" value="1"/>
</dbReference>
<reference evidence="1" key="1">
    <citation type="submission" date="2020-10" db="EMBL/GenBank/DDBJ databases">
        <authorList>
            <person name="Gilroy R."/>
        </authorList>
    </citation>
    <scope>NUCLEOTIDE SEQUENCE</scope>
    <source>
        <strain evidence="1">2478</strain>
    </source>
</reference>
<dbReference type="InterPro" id="IPR010446">
    <property type="entry name" value="GalNAc_Trfase_b"/>
</dbReference>
<gene>
    <name evidence="1" type="ORF">IAB80_06830</name>
</gene>
<evidence type="ECO:0000313" key="2">
    <source>
        <dbReference type="Proteomes" id="UP000823771"/>
    </source>
</evidence>
<dbReference type="EMBL" id="JADILZ010000060">
    <property type="protein sequence ID" value="MBO8478584.1"/>
    <property type="molecule type" value="Genomic_DNA"/>
</dbReference>
<dbReference type="AlphaFoldDB" id="A0A9D9IV49"/>
<comment type="caution">
    <text evidence="1">The sequence shown here is derived from an EMBL/GenBank/DDBJ whole genome shotgun (WGS) entry which is preliminary data.</text>
</comment>
<dbReference type="Proteomes" id="UP000823771">
    <property type="component" value="Unassembled WGS sequence"/>
</dbReference>
<dbReference type="Gene3D" id="3.90.550.10">
    <property type="entry name" value="Spore Coat Polysaccharide Biosynthesis Protein SpsA, Chain A"/>
    <property type="match status" value="1"/>
</dbReference>
<dbReference type="InterPro" id="IPR029044">
    <property type="entry name" value="Nucleotide-diphossugar_trans"/>
</dbReference>
<reference evidence="1" key="2">
    <citation type="journal article" date="2021" name="PeerJ">
        <title>Extensive microbial diversity within the chicken gut microbiome revealed by metagenomics and culture.</title>
        <authorList>
            <person name="Gilroy R."/>
            <person name="Ravi A."/>
            <person name="Getino M."/>
            <person name="Pursley I."/>
            <person name="Horton D.L."/>
            <person name="Alikhan N.F."/>
            <person name="Baker D."/>
            <person name="Gharbi K."/>
            <person name="Hall N."/>
            <person name="Watson M."/>
            <person name="Adriaenssens E.M."/>
            <person name="Foster-Nyarko E."/>
            <person name="Jarju S."/>
            <person name="Secka A."/>
            <person name="Antonio M."/>
            <person name="Oren A."/>
            <person name="Chaudhuri R.R."/>
            <person name="La Ragione R."/>
            <person name="Hildebrand F."/>
            <person name="Pallen M.J."/>
        </authorList>
    </citation>
    <scope>NUCLEOTIDE SEQUENCE</scope>
    <source>
        <strain evidence="1">2478</strain>
    </source>
</reference>
<proteinExistence type="predicted"/>
<organism evidence="1 2">
    <name type="scientific">Candidatus Cryptobacteroides excrementipullorum</name>
    <dbReference type="NCBI Taxonomy" id="2840761"/>
    <lineage>
        <taxon>Bacteria</taxon>
        <taxon>Pseudomonadati</taxon>
        <taxon>Bacteroidota</taxon>
        <taxon>Bacteroidia</taxon>
        <taxon>Bacteroidales</taxon>
        <taxon>Candidatus Cryptobacteroides</taxon>
    </lineage>
</organism>
<dbReference type="SUPFAM" id="SSF53448">
    <property type="entry name" value="Nucleotide-diphospho-sugar transferases"/>
    <property type="match status" value="1"/>
</dbReference>